<evidence type="ECO:0000313" key="9">
    <source>
        <dbReference type="Proteomes" id="UP000177583"/>
    </source>
</evidence>
<dbReference type="GO" id="GO:0009432">
    <property type="term" value="P:SOS response"/>
    <property type="evidence" value="ECO:0007669"/>
    <property type="project" value="UniProtKB-UniRule"/>
</dbReference>
<dbReference type="PANTHER" id="PTHR32182:SF0">
    <property type="entry name" value="DNA REPLICATION AND REPAIR PROTEIN RECF"/>
    <property type="match status" value="1"/>
</dbReference>
<dbReference type="GO" id="GO:0003697">
    <property type="term" value="F:single-stranded DNA binding"/>
    <property type="evidence" value="ECO:0007669"/>
    <property type="project" value="UniProtKB-UniRule"/>
</dbReference>
<reference evidence="8 9" key="1">
    <citation type="journal article" date="2016" name="Nat. Commun.">
        <title>Thousands of microbial genomes shed light on interconnected biogeochemical processes in an aquifer system.</title>
        <authorList>
            <person name="Anantharaman K."/>
            <person name="Brown C.T."/>
            <person name="Hug L.A."/>
            <person name="Sharon I."/>
            <person name="Castelle C.J."/>
            <person name="Probst A.J."/>
            <person name="Thomas B.C."/>
            <person name="Singh A."/>
            <person name="Wilkins M.J."/>
            <person name="Karaoz U."/>
            <person name="Brodie E.L."/>
            <person name="Williams K.H."/>
            <person name="Hubbard S.S."/>
            <person name="Banfield J.F."/>
        </authorList>
    </citation>
    <scope>NUCLEOTIDE SEQUENCE [LARGE SCALE GENOMIC DNA]</scope>
</reference>
<evidence type="ECO:0000256" key="5">
    <source>
        <dbReference type="ARBA" id="ARBA00023125"/>
    </source>
</evidence>
<feature type="domain" description="RecF/RecN/SMC N-terminal" evidence="7">
    <location>
        <begin position="3"/>
        <end position="334"/>
    </location>
</feature>
<keyword evidence="4 6" id="KW-0067">ATP-binding</keyword>
<dbReference type="Proteomes" id="UP000177583">
    <property type="component" value="Unassembled WGS sequence"/>
</dbReference>
<dbReference type="HAMAP" id="MF_00365">
    <property type="entry name" value="RecF"/>
    <property type="match status" value="1"/>
</dbReference>
<feature type="binding site" evidence="6">
    <location>
        <begin position="30"/>
        <end position="37"/>
    </location>
    <ligand>
        <name>ATP</name>
        <dbReference type="ChEBI" id="CHEBI:30616"/>
    </ligand>
</feature>
<evidence type="ECO:0000256" key="4">
    <source>
        <dbReference type="ARBA" id="ARBA00022840"/>
    </source>
</evidence>
<keyword evidence="5 6" id="KW-0238">DNA-binding</keyword>
<evidence type="ECO:0000313" key="8">
    <source>
        <dbReference type="EMBL" id="OGH00212.1"/>
    </source>
</evidence>
<name>A0A1F6GQ31_9PROT</name>
<dbReference type="PANTHER" id="PTHR32182">
    <property type="entry name" value="DNA REPLICATION AND REPAIR PROTEIN RECF"/>
    <property type="match status" value="1"/>
</dbReference>
<dbReference type="InterPro" id="IPR001238">
    <property type="entry name" value="DNA-binding_RecF"/>
</dbReference>
<keyword evidence="6" id="KW-0227">DNA damage</keyword>
<dbReference type="Pfam" id="PF02463">
    <property type="entry name" value="SMC_N"/>
    <property type="match status" value="1"/>
</dbReference>
<evidence type="ECO:0000256" key="2">
    <source>
        <dbReference type="ARBA" id="ARBA00022705"/>
    </source>
</evidence>
<evidence type="ECO:0000256" key="3">
    <source>
        <dbReference type="ARBA" id="ARBA00022741"/>
    </source>
</evidence>
<accession>A0A1F6GQ31</accession>
<keyword evidence="6" id="KW-0742">SOS response</keyword>
<comment type="subcellular location">
    <subcellularLocation>
        <location evidence="6">Cytoplasm</location>
    </subcellularLocation>
</comment>
<dbReference type="NCBIfam" id="TIGR00611">
    <property type="entry name" value="recf"/>
    <property type="match status" value="1"/>
</dbReference>
<dbReference type="Gene3D" id="3.40.50.300">
    <property type="entry name" value="P-loop containing nucleotide triphosphate hydrolases"/>
    <property type="match status" value="1"/>
</dbReference>
<dbReference type="InterPro" id="IPR003395">
    <property type="entry name" value="RecF/RecN/SMC_N"/>
</dbReference>
<proteinExistence type="inferred from homology"/>
<dbReference type="InterPro" id="IPR027417">
    <property type="entry name" value="P-loop_NTPase"/>
</dbReference>
<dbReference type="GO" id="GO:0006302">
    <property type="term" value="P:double-strand break repair"/>
    <property type="evidence" value="ECO:0007669"/>
    <property type="project" value="TreeGrafter"/>
</dbReference>
<dbReference type="GO" id="GO:0005737">
    <property type="term" value="C:cytoplasm"/>
    <property type="evidence" value="ECO:0007669"/>
    <property type="project" value="UniProtKB-SubCell"/>
</dbReference>
<keyword evidence="2 6" id="KW-0235">DNA replication</keyword>
<sequence>MVIRSLGLADFRNYPRLELELGEGVHFFYGSNGQGKTNLLEALYLLTHLRSYRTQRLRPLIREESVAAKIKGKVFTRGVDHKVELELFGQAKRVLLDQKPLSLSSEYIQRFFSILFAPDQLSHFKETPAERRSFFDRALCLLEPGYFGRLKEYERIKAQKNQLLRDKKFKELGLWNEFMAQAIPPLVEARQALTGEINQRLEGYFQAFSKAKGPLHLGYKPDLDFLDPQEVSKELQEKRPQEETQGFCGTGPHKDNYLMTMGPKRDRFNFSQGEYRTAFLALLFSLNQIFAERLDYRPLLLLDDLFSELDPEVSRSLVKEIEGLKNQVFITTTEVPHSFADRGIRYRVNQGLVTFAGN</sequence>
<dbReference type="GO" id="GO:0000731">
    <property type="term" value="P:DNA synthesis involved in DNA repair"/>
    <property type="evidence" value="ECO:0007669"/>
    <property type="project" value="TreeGrafter"/>
</dbReference>
<protein>
    <recommendedName>
        <fullName evidence="6">DNA replication and repair protein RecF</fullName>
    </recommendedName>
</protein>
<evidence type="ECO:0000259" key="7">
    <source>
        <dbReference type="Pfam" id="PF02463"/>
    </source>
</evidence>
<keyword evidence="3 6" id="KW-0547">Nucleotide-binding</keyword>
<dbReference type="SUPFAM" id="SSF52540">
    <property type="entry name" value="P-loop containing nucleoside triphosphate hydrolases"/>
    <property type="match status" value="1"/>
</dbReference>
<dbReference type="InterPro" id="IPR042174">
    <property type="entry name" value="RecF_2"/>
</dbReference>
<keyword evidence="1 6" id="KW-0963">Cytoplasm</keyword>
<evidence type="ECO:0000256" key="1">
    <source>
        <dbReference type="ARBA" id="ARBA00022490"/>
    </source>
</evidence>
<dbReference type="AlphaFoldDB" id="A0A1F6GQ31"/>
<comment type="similarity">
    <text evidence="6">Belongs to the RecF family.</text>
</comment>
<organism evidence="8 9">
    <name type="scientific">Candidatus Lambdaproteobacteria bacterium RIFOXYD2_FULL_56_26</name>
    <dbReference type="NCBI Taxonomy" id="1817773"/>
    <lineage>
        <taxon>Bacteria</taxon>
        <taxon>Pseudomonadati</taxon>
        <taxon>Pseudomonadota</taxon>
        <taxon>Candidatus Lambdaproteobacteria</taxon>
    </lineage>
</organism>
<comment type="caution">
    <text evidence="8">The sequence shown here is derived from an EMBL/GenBank/DDBJ whole genome shotgun (WGS) entry which is preliminary data.</text>
</comment>
<gene>
    <name evidence="6" type="primary">recF</name>
    <name evidence="8" type="ORF">A2557_05640</name>
</gene>
<evidence type="ECO:0000256" key="6">
    <source>
        <dbReference type="HAMAP-Rule" id="MF_00365"/>
    </source>
</evidence>
<dbReference type="Gene3D" id="1.20.1050.90">
    <property type="entry name" value="RecF/RecN/SMC, N-terminal domain"/>
    <property type="match status" value="1"/>
</dbReference>
<comment type="function">
    <text evidence="6">The RecF protein is involved in DNA metabolism; it is required for DNA replication and normal SOS inducibility. RecF binds preferentially to single-stranded, linear DNA. It also seems to bind ATP.</text>
</comment>
<dbReference type="EMBL" id="MFNF01000048">
    <property type="protein sequence ID" value="OGH00212.1"/>
    <property type="molecule type" value="Genomic_DNA"/>
</dbReference>
<dbReference type="GO" id="GO:0005524">
    <property type="term" value="F:ATP binding"/>
    <property type="evidence" value="ECO:0007669"/>
    <property type="project" value="UniProtKB-UniRule"/>
</dbReference>
<dbReference type="GO" id="GO:0006260">
    <property type="term" value="P:DNA replication"/>
    <property type="evidence" value="ECO:0007669"/>
    <property type="project" value="UniProtKB-UniRule"/>
</dbReference>
<keyword evidence="6" id="KW-0234">DNA repair</keyword>